<organism evidence="2 3">
    <name type="scientific">Nitrososphaera gargensis (strain Ga9.2)</name>
    <dbReference type="NCBI Taxonomy" id="1237085"/>
    <lineage>
        <taxon>Archaea</taxon>
        <taxon>Nitrososphaerota</taxon>
        <taxon>Nitrososphaeria</taxon>
        <taxon>Nitrososphaerales</taxon>
        <taxon>Nitrososphaeraceae</taxon>
        <taxon>Nitrososphaera</taxon>
    </lineage>
</organism>
<gene>
    <name evidence="2" type="ordered locus">Ngar_c27980</name>
</gene>
<reference evidence="2 3" key="1">
    <citation type="journal article" date="2012" name="Environ. Microbiol.">
        <title>The genome of the ammonia-oxidizing Candidatus Nitrososphaera gargensis: insights into metabolic versatility and environmental adaptations.</title>
        <authorList>
            <person name="Spang A."/>
            <person name="Poehlein A."/>
            <person name="Offre P."/>
            <person name="Zumbragel S."/>
            <person name="Haider S."/>
            <person name="Rychlik N."/>
            <person name="Nowka B."/>
            <person name="Schmeisser C."/>
            <person name="Lebedeva E.V."/>
            <person name="Rattei T."/>
            <person name="Bohm C."/>
            <person name="Schmid M."/>
            <person name="Galushko A."/>
            <person name="Hatzenpichler R."/>
            <person name="Weinmaier T."/>
            <person name="Daniel R."/>
            <person name="Schleper C."/>
            <person name="Spieck E."/>
            <person name="Streit W."/>
            <person name="Wagner M."/>
        </authorList>
    </citation>
    <scope>NUCLEOTIDE SEQUENCE [LARGE SCALE GENOMIC DNA]</scope>
    <source>
        <strain evidence="3">Ga9.2</strain>
    </source>
</reference>
<dbReference type="BioCyc" id="CNIT1237085:G1324-2798-MONOMER"/>
<evidence type="ECO:0000313" key="2">
    <source>
        <dbReference type="EMBL" id="AFU59719.1"/>
    </source>
</evidence>
<accession>K0INP2</accession>
<dbReference type="HOGENOM" id="CLU_1324059_0_0_2"/>
<feature type="coiled-coil region" evidence="1">
    <location>
        <begin position="114"/>
        <end position="155"/>
    </location>
</feature>
<name>K0INP2_NITGG</name>
<keyword evidence="3" id="KW-1185">Reference proteome</keyword>
<dbReference type="AlphaFoldDB" id="K0INP2"/>
<dbReference type="InParanoid" id="K0INP2"/>
<sequence length="207" mass="23899">MNTNAEATDSEQYRDRIRIKKAPLEIEINRDSEPTVRRYLWENIGRSEGLTVEDAVNESAEKADCSPVTSRRHIMKACSLAGPFKIEEFQNKDYILLRDGYSPSLQSRLGQLDSQIMKERIAKAEEEKRQKEQELLAKAEQLKETEEQQQKLTKSFNKKCLEVELLQKLLKTKYGLTEEQIQKELGGMTKVLVNNEDKTTSQRPHGI</sequence>
<protein>
    <submittedName>
        <fullName evidence="2">Uncharacterized protein</fullName>
    </submittedName>
</protein>
<dbReference type="EMBL" id="CP002408">
    <property type="protein sequence ID" value="AFU59719.1"/>
    <property type="molecule type" value="Genomic_DNA"/>
</dbReference>
<keyword evidence="1" id="KW-0175">Coiled coil</keyword>
<evidence type="ECO:0000313" key="3">
    <source>
        <dbReference type="Proteomes" id="UP000008037"/>
    </source>
</evidence>
<proteinExistence type="predicted"/>
<dbReference type="KEGG" id="nga:Ngar_c27980"/>
<evidence type="ECO:0000256" key="1">
    <source>
        <dbReference type="SAM" id="Coils"/>
    </source>
</evidence>
<dbReference type="Proteomes" id="UP000008037">
    <property type="component" value="Chromosome"/>
</dbReference>